<dbReference type="AlphaFoldDB" id="A0A510K7R9"/>
<evidence type="ECO:0000313" key="5">
    <source>
        <dbReference type="Proteomes" id="UP000321501"/>
    </source>
</evidence>
<name>A0A510K7R9_9FUSO</name>
<organism evidence="2 4">
    <name type="scientific">Leptotrichia wadei</name>
    <dbReference type="NCBI Taxonomy" id="157687"/>
    <lineage>
        <taxon>Bacteria</taxon>
        <taxon>Fusobacteriati</taxon>
        <taxon>Fusobacteriota</taxon>
        <taxon>Fusobacteriia</taxon>
        <taxon>Fusobacteriales</taxon>
        <taxon>Leptotrichiaceae</taxon>
        <taxon>Leptotrichia</taxon>
    </lineage>
</organism>
<accession>A0A510K7R9</accession>
<dbReference type="Proteomes" id="UP000321397">
    <property type="component" value="Chromosome"/>
</dbReference>
<protein>
    <recommendedName>
        <fullName evidence="1">PepSY domain-containing protein</fullName>
    </recommendedName>
</protein>
<dbReference type="EMBL" id="AP019834">
    <property type="protein sequence ID" value="BBM47698.1"/>
    <property type="molecule type" value="Genomic_DNA"/>
</dbReference>
<reference evidence="2 4" key="1">
    <citation type="submission" date="2019-07" db="EMBL/GenBank/DDBJ databases">
        <title>Complete Genome Sequence of Leptotrichia wadei Strain JMUB3933.</title>
        <authorList>
            <person name="Watanabe S."/>
            <person name="Cui L."/>
        </authorList>
    </citation>
    <scope>NUCLEOTIDE SEQUENCE [LARGE SCALE GENOMIC DNA]</scope>
    <source>
        <strain evidence="2 4">JMUB3933</strain>
    </source>
</reference>
<dbReference type="Proteomes" id="UP000321501">
    <property type="component" value="Chromosome"/>
</dbReference>
<gene>
    <name evidence="2" type="ORF">JMUB3933_1199</name>
    <name evidence="3" type="ORF">JMUB3934_1299</name>
</gene>
<sequence>MKIRFLKMTLLGMLLASLLVFSGGKERKKLNVIKAKQIALAKVPGATFANVLEFDVEDNRFYKGKINYRNVAYNFEIDVYTGKVINWSEEKSSNK</sequence>
<dbReference type="InterPro" id="IPR025711">
    <property type="entry name" value="PepSY"/>
</dbReference>
<evidence type="ECO:0000313" key="4">
    <source>
        <dbReference type="Proteomes" id="UP000321397"/>
    </source>
</evidence>
<evidence type="ECO:0000313" key="3">
    <source>
        <dbReference type="EMBL" id="BBM50003.1"/>
    </source>
</evidence>
<dbReference type="Pfam" id="PF03413">
    <property type="entry name" value="PepSY"/>
    <property type="match status" value="1"/>
</dbReference>
<proteinExistence type="predicted"/>
<dbReference type="Gene3D" id="3.10.450.40">
    <property type="match status" value="1"/>
</dbReference>
<feature type="domain" description="PepSY" evidence="1">
    <location>
        <begin position="34"/>
        <end position="86"/>
    </location>
</feature>
<evidence type="ECO:0000259" key="1">
    <source>
        <dbReference type="Pfam" id="PF03413"/>
    </source>
</evidence>
<evidence type="ECO:0000313" key="2">
    <source>
        <dbReference type="EMBL" id="BBM47698.1"/>
    </source>
</evidence>
<dbReference type="RefSeq" id="WP_018497881.1">
    <property type="nucleotide sequence ID" value="NZ_AP019829.2"/>
</dbReference>
<dbReference type="GeneID" id="84804551"/>
<dbReference type="EMBL" id="AP019835">
    <property type="protein sequence ID" value="BBM50003.1"/>
    <property type="molecule type" value="Genomic_DNA"/>
</dbReference>
<reference evidence="3 5" key="2">
    <citation type="submission" date="2019-07" db="EMBL/GenBank/DDBJ databases">
        <title>Complete Genome Sequence of Leptotrichia wadei Strain JMUB3934.</title>
        <authorList>
            <person name="Watanabe S."/>
            <person name="Cui L."/>
        </authorList>
    </citation>
    <scope>NUCLEOTIDE SEQUENCE [LARGE SCALE GENOMIC DNA]</scope>
    <source>
        <strain evidence="3 5">JMUB3934</strain>
    </source>
</reference>